<keyword evidence="4 9" id="KW-0732">Signal</keyword>
<evidence type="ECO:0000256" key="2">
    <source>
        <dbReference type="ARBA" id="ARBA00022670"/>
    </source>
</evidence>
<evidence type="ECO:0000256" key="4">
    <source>
        <dbReference type="ARBA" id="ARBA00022729"/>
    </source>
</evidence>
<evidence type="ECO:0000259" key="10">
    <source>
        <dbReference type="Pfam" id="PF01447"/>
    </source>
</evidence>
<reference evidence="13" key="1">
    <citation type="submission" date="2022-10" db="EMBL/GenBank/DDBJ databases">
        <title>The complete genomes of actinobacterial strains from the NBC collection.</title>
        <authorList>
            <person name="Joergensen T.S."/>
            <person name="Alvarez Arevalo M."/>
            <person name="Sterndorff E.B."/>
            <person name="Faurdal D."/>
            <person name="Vuksanovic O."/>
            <person name="Mourched A.-S."/>
            <person name="Charusanti P."/>
            <person name="Shaw S."/>
            <person name="Blin K."/>
            <person name="Weber T."/>
        </authorList>
    </citation>
    <scope>NUCLEOTIDE SEQUENCE</scope>
    <source>
        <strain evidence="13">NBC_00222</strain>
    </source>
</reference>
<evidence type="ECO:0000256" key="8">
    <source>
        <dbReference type="SAM" id="MobiDB-lite"/>
    </source>
</evidence>
<evidence type="ECO:0000256" key="3">
    <source>
        <dbReference type="ARBA" id="ARBA00022723"/>
    </source>
</evidence>
<evidence type="ECO:0000313" key="14">
    <source>
        <dbReference type="Proteomes" id="UP001432222"/>
    </source>
</evidence>
<keyword evidence="7" id="KW-0482">Metalloprotease</keyword>
<dbReference type="Gene3D" id="1.10.390.10">
    <property type="entry name" value="Neutral Protease Domain 2"/>
    <property type="match status" value="1"/>
</dbReference>
<dbReference type="Pfam" id="PF02868">
    <property type="entry name" value="Peptidase_M4_C"/>
    <property type="match status" value="1"/>
</dbReference>
<dbReference type="PANTHER" id="PTHR33794">
    <property type="entry name" value="BACILLOLYSIN"/>
    <property type="match status" value="1"/>
</dbReference>
<dbReference type="Proteomes" id="UP001432222">
    <property type="component" value="Chromosome"/>
</dbReference>
<dbReference type="InterPro" id="IPR013856">
    <property type="entry name" value="Peptidase_M4_domain"/>
</dbReference>
<dbReference type="InterPro" id="IPR001570">
    <property type="entry name" value="Peptidase_M4_C_domain"/>
</dbReference>
<evidence type="ECO:0000256" key="5">
    <source>
        <dbReference type="ARBA" id="ARBA00022801"/>
    </source>
</evidence>
<keyword evidence="14" id="KW-1185">Reference proteome</keyword>
<evidence type="ECO:0000256" key="1">
    <source>
        <dbReference type="ARBA" id="ARBA00009388"/>
    </source>
</evidence>
<dbReference type="Pfam" id="PF01447">
    <property type="entry name" value="Peptidase_M4"/>
    <property type="match status" value="1"/>
</dbReference>
<protein>
    <submittedName>
        <fullName evidence="13">M4 family metallopeptidase</fullName>
    </submittedName>
</protein>
<feature type="domain" description="Peptidase M4" evidence="10">
    <location>
        <begin position="268"/>
        <end position="421"/>
    </location>
</feature>
<proteinExistence type="inferred from homology"/>
<comment type="similarity">
    <text evidence="1">Belongs to the peptidase M4 family.</text>
</comment>
<evidence type="ECO:0000256" key="7">
    <source>
        <dbReference type="ARBA" id="ARBA00023049"/>
    </source>
</evidence>
<dbReference type="InterPro" id="IPR011096">
    <property type="entry name" value="FTP_domain"/>
</dbReference>
<evidence type="ECO:0000259" key="11">
    <source>
        <dbReference type="Pfam" id="PF02868"/>
    </source>
</evidence>
<dbReference type="InterPro" id="IPR023612">
    <property type="entry name" value="Peptidase_M4"/>
</dbReference>
<evidence type="ECO:0000259" key="12">
    <source>
        <dbReference type="Pfam" id="PF07504"/>
    </source>
</evidence>
<feature type="domain" description="Peptidase M4 C-terminal" evidence="11">
    <location>
        <begin position="424"/>
        <end position="578"/>
    </location>
</feature>
<name>A0ABZ1UDP2_9ACTN</name>
<evidence type="ECO:0000313" key="13">
    <source>
        <dbReference type="EMBL" id="WUQ88229.1"/>
    </source>
</evidence>
<evidence type="ECO:0000256" key="6">
    <source>
        <dbReference type="ARBA" id="ARBA00022833"/>
    </source>
</evidence>
<accession>A0ABZ1UDP2</accession>
<keyword evidence="2" id="KW-0645">Protease</keyword>
<dbReference type="RefSeq" id="WP_328958779.1">
    <property type="nucleotide sequence ID" value="NZ_CP108110.1"/>
</dbReference>
<feature type="chain" id="PRO_5046802807" evidence="9">
    <location>
        <begin position="33"/>
        <end position="937"/>
    </location>
</feature>
<dbReference type="Gene3D" id="3.10.170.10">
    <property type="match status" value="1"/>
</dbReference>
<organism evidence="13 14">
    <name type="scientific">Kitasatospora purpeofusca</name>
    <dbReference type="NCBI Taxonomy" id="67352"/>
    <lineage>
        <taxon>Bacteria</taxon>
        <taxon>Bacillati</taxon>
        <taxon>Actinomycetota</taxon>
        <taxon>Actinomycetes</taxon>
        <taxon>Kitasatosporales</taxon>
        <taxon>Streptomycetaceae</taxon>
        <taxon>Kitasatospora</taxon>
    </lineage>
</organism>
<dbReference type="PRINTS" id="PR00730">
    <property type="entry name" value="THERMOLYSIN"/>
</dbReference>
<feature type="region of interest" description="Disordered" evidence="8">
    <location>
        <begin position="834"/>
        <end position="853"/>
    </location>
</feature>
<dbReference type="CDD" id="cd09597">
    <property type="entry name" value="M4_TLP"/>
    <property type="match status" value="1"/>
</dbReference>
<dbReference type="PANTHER" id="PTHR33794:SF1">
    <property type="entry name" value="BACILLOLYSIN"/>
    <property type="match status" value="1"/>
</dbReference>
<feature type="signal peptide" evidence="9">
    <location>
        <begin position="1"/>
        <end position="32"/>
    </location>
</feature>
<gene>
    <name evidence="13" type="ORF">OHA16_37720</name>
</gene>
<feature type="domain" description="FTP" evidence="12">
    <location>
        <begin position="100"/>
        <end position="133"/>
    </location>
</feature>
<evidence type="ECO:0000256" key="9">
    <source>
        <dbReference type="SAM" id="SignalP"/>
    </source>
</evidence>
<dbReference type="InterPro" id="IPR050728">
    <property type="entry name" value="Zinc_Metalloprotease_M4"/>
</dbReference>
<keyword evidence="3" id="KW-0479">Metal-binding</keyword>
<sequence>MHHRSRTPGPKLLGVAIAAVLGLGVAVPPAFAGPAGGPSADADPVPGLVAGSDTAAPQLVTGLAEAAPGDNPAEAARAHLAAHQDRYRVDPAQLAEAGVERAADGRRTVRFEQRHGGIPVFGARYLVHLVGEGGGQRVESVGGKYFTGLTAPTVQTVPDEALRRLAIGAVQEQAARAGAAAEDHGLVVLPGGAGRLARHFTVRGSDPAVWATKAQEVFVDAAVGEVALSYEVRAPYPLDAPAATAAADAASANAPAAAPALEPATGTAPDVLGRPARVNIGRLPDGTYQLVDLTRPATVTTYDAAGREEMDFNRTLPADVHPAASATTDFPAATGTSGATDAHLNAAAVHDFYRDRLGRDGIDGKAGPITSVVNVTSNGAPMENAYWDGQKMIYGGGSGKYRPFSAARDVAGHEMTHGVVEHTAELVNLGQSGALDEAVADYFGNAIEVTSRGIPMTDPRAALLGEDLCRTGTPEACAGRRLDDRRTTVADYIGAPAGADNGGVHLNSTIVSGALWDIRRTLDPLLADRLVYRALAEYMTPLDDFVDARNAVLAAGRALGLDRAQLRTVAGAFDAHGIKDGWQRRIGVDSRPLLRDLSTESVAPDVAAGRWVAATAGKGAKGSMAVYAGAVAGSAEPARLSPEDGRSHGWPATDGTTAVWVAMGPGADGSWGMEVLARPLADGPVRSVHRGANQYLGDVRVSGGDVAFLMTDHATGRGGPAISRDGAPAVPIALPEGHGAAGLAFHDGLLAWTESWQVGERTVSAPTVYSLAAGKVVAQYVVDDANTTAGTAVGSTRLAGGRLLWVETPFDPTKGSTIRSGALDGSGVTDLLPAGPRPGSGAGAGAGTEPRRIGGLTASDRAVTFAEAGRRATGGTKNTDLPKLWQLPLTGGTPERMSCNRAGQYFPAADRGTRVVWLDATAGRTDLVVRERAAGTC</sequence>
<dbReference type="SUPFAM" id="SSF55486">
    <property type="entry name" value="Metalloproteases ('zincins'), catalytic domain"/>
    <property type="match status" value="1"/>
</dbReference>
<dbReference type="InterPro" id="IPR027268">
    <property type="entry name" value="Peptidase_M4/M1_CTD_sf"/>
</dbReference>
<keyword evidence="6" id="KW-0862">Zinc</keyword>
<dbReference type="EMBL" id="CP108110">
    <property type="protein sequence ID" value="WUQ88229.1"/>
    <property type="molecule type" value="Genomic_DNA"/>
</dbReference>
<dbReference type="Pfam" id="PF07504">
    <property type="entry name" value="FTP"/>
    <property type="match status" value="1"/>
</dbReference>
<keyword evidence="5" id="KW-0378">Hydrolase</keyword>
<dbReference type="Gene3D" id="3.10.450.490">
    <property type="match status" value="1"/>
</dbReference>